<accession>A0A8J3AK96</accession>
<gene>
    <name evidence="1" type="ORF">GCM10007380_26110</name>
</gene>
<evidence type="ECO:0000313" key="2">
    <source>
        <dbReference type="Proteomes" id="UP000626244"/>
    </source>
</evidence>
<dbReference type="EMBL" id="BMHB01000001">
    <property type="protein sequence ID" value="GGI15068.1"/>
    <property type="molecule type" value="Genomic_DNA"/>
</dbReference>
<dbReference type="SUPFAM" id="SSF82171">
    <property type="entry name" value="DPP6 N-terminal domain-like"/>
    <property type="match status" value="1"/>
</dbReference>
<dbReference type="Proteomes" id="UP000626244">
    <property type="component" value="Unassembled WGS sequence"/>
</dbReference>
<keyword evidence="2" id="KW-1185">Reference proteome</keyword>
<proteinExistence type="predicted"/>
<dbReference type="AlphaFoldDB" id="A0A8J3AK96"/>
<comment type="caution">
    <text evidence="1">The sequence shown here is derived from an EMBL/GenBank/DDBJ whole genome shotgun (WGS) entry which is preliminary data.</text>
</comment>
<evidence type="ECO:0008006" key="3">
    <source>
        <dbReference type="Google" id="ProtNLM"/>
    </source>
</evidence>
<name>A0A8J3AK96_9BACI</name>
<protein>
    <recommendedName>
        <fullName evidence="3">Copper amine oxidase-like N-terminal domain-containing protein</fullName>
    </recommendedName>
</protein>
<sequence>MKKVIPALVVASTIITSQVIPTLHDSVHAASKVSSVNYVTAKKQISVDGSLKNIATIKHGSKELYSLKDLSTALKITSNLNKKTNSIEYKLVSGKTKTSLQFNFKSNSTLLNNKKFNLSIVNHKGVPFGDAKVFASVFGKEVIKTENSSMLYISSTKLIQADTYETQFIAGGKLLVTGDTEDTLQSYILNPISMKIEKTLPYQDLIVSNNGNSAVFVDDEGIINTIDLKTFKVTKFDKNVEPKTGLIWSGDSKKLFFIEGDKNTTISQLDLASGEFKTLAADKVENKSDLVIASEAPLKFVYSVTKTATSTVDPETGETTVIDDSTAGQDLWSIDTSVATATAVQLTNTPDNKIYPTVLPSGFISYLSQNTDDENALTKLLVQNPLNNQTMTLFNGKQFHILTKTMDGKVLLVQSFASGDQVFELTESGLLKPIFKTNKTINSITATSTTKLAFTYGDDGEEKTAFVNNGKVLYITK</sequence>
<organism evidence="1 2">
    <name type="scientific">Gottfriedia solisilvae</name>
    <dbReference type="NCBI Taxonomy" id="1516104"/>
    <lineage>
        <taxon>Bacteria</taxon>
        <taxon>Bacillati</taxon>
        <taxon>Bacillota</taxon>
        <taxon>Bacilli</taxon>
        <taxon>Bacillales</taxon>
        <taxon>Bacillaceae</taxon>
        <taxon>Gottfriedia</taxon>
    </lineage>
</organism>
<dbReference type="OrthoDB" id="2768010at2"/>
<evidence type="ECO:0000313" key="1">
    <source>
        <dbReference type="EMBL" id="GGI15068.1"/>
    </source>
</evidence>
<dbReference type="RefSeq" id="WP_087999932.1">
    <property type="nucleotide sequence ID" value="NZ_BMHB01000001.1"/>
</dbReference>
<reference evidence="2" key="1">
    <citation type="journal article" date="2019" name="Int. J. Syst. Evol. Microbiol.">
        <title>The Global Catalogue of Microorganisms (GCM) 10K type strain sequencing project: providing services to taxonomists for standard genome sequencing and annotation.</title>
        <authorList>
            <consortium name="The Broad Institute Genomics Platform"/>
            <consortium name="The Broad Institute Genome Sequencing Center for Infectious Disease"/>
            <person name="Wu L."/>
            <person name="Ma J."/>
        </authorList>
    </citation>
    <scope>NUCLEOTIDE SEQUENCE [LARGE SCALE GENOMIC DNA]</scope>
    <source>
        <strain evidence="2">CGMCC 1.14993</strain>
    </source>
</reference>